<reference evidence="1 2" key="1">
    <citation type="submission" date="2018-10" db="EMBL/GenBank/DDBJ databases">
        <title>A high-quality apple genome assembly.</title>
        <authorList>
            <person name="Hu J."/>
        </authorList>
    </citation>
    <scope>NUCLEOTIDE SEQUENCE [LARGE SCALE GENOMIC DNA]</scope>
    <source>
        <strain evidence="2">cv. HFTH1</strain>
        <tissue evidence="1">Young leaf</tissue>
    </source>
</reference>
<sequence>MAYATSAIFKLYLLEIVEVLLPSRDSVGGEEPPTSDIFIIKDCEKLEALPEDMHNLNSLKQLIIDYREGLTFPPNLASLIIWKVKSCKSLWELSGVAQTHLS</sequence>
<gene>
    <name evidence="1" type="ORF">DVH24_041934</name>
</gene>
<dbReference type="Proteomes" id="UP000290289">
    <property type="component" value="Chromosome 11"/>
</dbReference>
<accession>A0A498IP84</accession>
<organism evidence="1 2">
    <name type="scientific">Malus domestica</name>
    <name type="common">Apple</name>
    <name type="synonym">Pyrus malus</name>
    <dbReference type="NCBI Taxonomy" id="3750"/>
    <lineage>
        <taxon>Eukaryota</taxon>
        <taxon>Viridiplantae</taxon>
        <taxon>Streptophyta</taxon>
        <taxon>Embryophyta</taxon>
        <taxon>Tracheophyta</taxon>
        <taxon>Spermatophyta</taxon>
        <taxon>Magnoliopsida</taxon>
        <taxon>eudicotyledons</taxon>
        <taxon>Gunneridae</taxon>
        <taxon>Pentapetalae</taxon>
        <taxon>rosids</taxon>
        <taxon>fabids</taxon>
        <taxon>Rosales</taxon>
        <taxon>Rosaceae</taxon>
        <taxon>Amygdaloideae</taxon>
        <taxon>Maleae</taxon>
        <taxon>Malus</taxon>
    </lineage>
</organism>
<evidence type="ECO:0000313" key="1">
    <source>
        <dbReference type="EMBL" id="RXH85166.1"/>
    </source>
</evidence>
<name>A0A498IP84_MALDO</name>
<proteinExistence type="predicted"/>
<keyword evidence="2" id="KW-1185">Reference proteome</keyword>
<dbReference type="AlphaFoldDB" id="A0A498IP84"/>
<evidence type="ECO:0000313" key="2">
    <source>
        <dbReference type="Proteomes" id="UP000290289"/>
    </source>
</evidence>
<protein>
    <submittedName>
        <fullName evidence="1">Uncharacterized protein</fullName>
    </submittedName>
</protein>
<comment type="caution">
    <text evidence="1">The sequence shown here is derived from an EMBL/GenBank/DDBJ whole genome shotgun (WGS) entry which is preliminary data.</text>
</comment>
<dbReference type="EMBL" id="RDQH01000337">
    <property type="protein sequence ID" value="RXH85166.1"/>
    <property type="molecule type" value="Genomic_DNA"/>
</dbReference>